<evidence type="ECO:0000259" key="7">
    <source>
        <dbReference type="PROSITE" id="PS51755"/>
    </source>
</evidence>
<dbReference type="InterPro" id="IPR036388">
    <property type="entry name" value="WH-like_DNA-bd_sf"/>
</dbReference>
<dbReference type="Pfam" id="PF00486">
    <property type="entry name" value="Trans_reg_C"/>
    <property type="match status" value="1"/>
</dbReference>
<dbReference type="PROSITE" id="PS50110">
    <property type="entry name" value="RESPONSE_REGULATORY"/>
    <property type="match status" value="2"/>
</dbReference>
<protein>
    <submittedName>
        <fullName evidence="8">Response regulator</fullName>
    </submittedName>
</protein>
<organism evidence="8 9">
    <name type="scientific">Floridaenema fluviatile BLCC-F154</name>
    <dbReference type="NCBI Taxonomy" id="3153640"/>
    <lineage>
        <taxon>Bacteria</taxon>
        <taxon>Bacillati</taxon>
        <taxon>Cyanobacteriota</taxon>
        <taxon>Cyanophyceae</taxon>
        <taxon>Oscillatoriophycideae</taxon>
        <taxon>Aerosakkonematales</taxon>
        <taxon>Aerosakkonemataceae</taxon>
        <taxon>Floridanema</taxon>
        <taxon>Floridanema fluviatile</taxon>
    </lineage>
</organism>
<dbReference type="InterPro" id="IPR011006">
    <property type="entry name" value="CheY-like_superfamily"/>
</dbReference>
<evidence type="ECO:0000259" key="6">
    <source>
        <dbReference type="PROSITE" id="PS50894"/>
    </source>
</evidence>
<dbReference type="Gene3D" id="6.10.250.690">
    <property type="match status" value="1"/>
</dbReference>
<feature type="domain" description="OmpR/PhoB-type" evidence="7">
    <location>
        <begin position="124"/>
        <end position="222"/>
    </location>
</feature>
<feature type="modified residue" description="4-aspartylphosphate" evidence="3">
    <location>
        <position position="445"/>
    </location>
</feature>
<dbReference type="InterPro" id="IPR001789">
    <property type="entry name" value="Sig_transdc_resp-reg_receiver"/>
</dbReference>
<dbReference type="Gene3D" id="3.40.50.2300">
    <property type="match status" value="2"/>
</dbReference>
<evidence type="ECO:0000313" key="8">
    <source>
        <dbReference type="EMBL" id="MFB2939422.1"/>
    </source>
</evidence>
<keyword evidence="9" id="KW-1185">Reference proteome</keyword>
<evidence type="ECO:0000256" key="4">
    <source>
        <dbReference type="PROSITE-ProRule" id="PRU01091"/>
    </source>
</evidence>
<evidence type="ECO:0000256" key="1">
    <source>
        <dbReference type="ARBA" id="ARBA00023125"/>
    </source>
</evidence>
<dbReference type="InterPro" id="IPR001867">
    <property type="entry name" value="OmpR/PhoB-type_DNA-bd"/>
</dbReference>
<evidence type="ECO:0000313" key="9">
    <source>
        <dbReference type="Proteomes" id="UP001576776"/>
    </source>
</evidence>
<dbReference type="PANTHER" id="PTHR48111">
    <property type="entry name" value="REGULATOR OF RPOS"/>
    <property type="match status" value="1"/>
</dbReference>
<dbReference type="Pfam" id="PF00072">
    <property type="entry name" value="Response_reg"/>
    <property type="match status" value="2"/>
</dbReference>
<dbReference type="SUPFAM" id="SSF46894">
    <property type="entry name" value="C-terminal effector domain of the bipartite response regulators"/>
    <property type="match status" value="1"/>
</dbReference>
<dbReference type="InterPro" id="IPR039420">
    <property type="entry name" value="WalR-like"/>
</dbReference>
<dbReference type="Pfam" id="PF01627">
    <property type="entry name" value="Hpt"/>
    <property type="match status" value="1"/>
</dbReference>
<dbReference type="RefSeq" id="WP_413260887.1">
    <property type="nucleotide sequence ID" value="NZ_JBHFNS010000094.1"/>
</dbReference>
<feature type="domain" description="Response regulatory" evidence="5">
    <location>
        <begin position="2"/>
        <end position="116"/>
    </location>
</feature>
<dbReference type="InterPro" id="IPR008207">
    <property type="entry name" value="Sig_transdc_His_kin_Hpt_dom"/>
</dbReference>
<keyword evidence="1 4" id="KW-0238">DNA-binding</keyword>
<dbReference type="SMART" id="SM00862">
    <property type="entry name" value="Trans_reg_C"/>
    <property type="match status" value="1"/>
</dbReference>
<dbReference type="CDD" id="cd17574">
    <property type="entry name" value="REC_OmpR"/>
    <property type="match status" value="1"/>
</dbReference>
<feature type="DNA-binding region" description="OmpR/PhoB-type" evidence="4">
    <location>
        <begin position="124"/>
        <end position="222"/>
    </location>
</feature>
<evidence type="ECO:0000256" key="2">
    <source>
        <dbReference type="PROSITE-ProRule" id="PRU00110"/>
    </source>
</evidence>
<sequence length="529" mass="59870">MRILLVDDDELLVQMLAKNLTEQHYAVDIATDGEKGWDFAQAVVYDLIVLDINLPKLDGIRLCQRLRQNGYNEPILLLTAKGGSVDKVIGLDAGADDYVVKPCSVEELSARMRALLRRQHSSSMPLLEWGSLCLNPSTCQVTFQGEEVYLSAKEYSLLELLLRNPQRVFSSSLILEHLWSFDDTPGEETVRTHIKRLRRKLKSAGAHEIIDTVYGMGYRLKPLTDEDLKNAAVKQESAKHLPISTSAVMANQARKAAIALWEQFKEPSLERLAVLDRTVLALQSGNLSQELHNEAKNAAHKLAGSLGMFGFLKGSDLSREIEHWLQNTKQTREFTVFKSLVTKLHEEIDLTPQSLDDRDANLVSSSQVKDEVEKHFSPSWITNHERSSQLPDAEIVVLAVDDDLAVLESLNLFLPKWGISLKILNDSRQVVEFLETNRPDLLILDIEMPGVNGIEICHRIRRDRTWDGLPILFLSACRDAETIHQLYSAGADDYLAKPFTEAEVVTRIFNRLERNRLLRMLGKFDKNEI</sequence>
<evidence type="ECO:0000256" key="3">
    <source>
        <dbReference type="PROSITE-ProRule" id="PRU00169"/>
    </source>
</evidence>
<accession>A0ABV4YKQ3</accession>
<dbReference type="CDD" id="cd00088">
    <property type="entry name" value="HPT"/>
    <property type="match status" value="1"/>
</dbReference>
<feature type="modified residue" description="4-aspartylphosphate" evidence="3">
    <location>
        <position position="51"/>
    </location>
</feature>
<proteinExistence type="predicted"/>
<dbReference type="PANTHER" id="PTHR48111:SF15">
    <property type="entry name" value="OMPR SUBFAMILY"/>
    <property type="match status" value="1"/>
</dbReference>
<dbReference type="SUPFAM" id="SSF52172">
    <property type="entry name" value="CheY-like"/>
    <property type="match status" value="2"/>
</dbReference>
<feature type="domain" description="HPt" evidence="6">
    <location>
        <begin position="253"/>
        <end position="358"/>
    </location>
</feature>
<evidence type="ECO:0000259" key="5">
    <source>
        <dbReference type="PROSITE" id="PS50110"/>
    </source>
</evidence>
<dbReference type="SUPFAM" id="SSF47226">
    <property type="entry name" value="Histidine-containing phosphotransfer domain, HPT domain"/>
    <property type="match status" value="1"/>
</dbReference>
<dbReference type="InterPro" id="IPR036641">
    <property type="entry name" value="HPT_dom_sf"/>
</dbReference>
<dbReference type="Gene3D" id="1.10.10.10">
    <property type="entry name" value="Winged helix-like DNA-binding domain superfamily/Winged helix DNA-binding domain"/>
    <property type="match status" value="1"/>
</dbReference>
<dbReference type="CDD" id="cd19935">
    <property type="entry name" value="REC_OmpR_CusR-like"/>
    <property type="match status" value="1"/>
</dbReference>
<feature type="modified residue" description="Phosphohistidine" evidence="2">
    <location>
        <position position="300"/>
    </location>
</feature>
<comment type="caution">
    <text evidence="8">The sequence shown here is derived from an EMBL/GenBank/DDBJ whole genome shotgun (WGS) entry which is preliminary data.</text>
</comment>
<keyword evidence="3" id="KW-0597">Phosphoprotein</keyword>
<dbReference type="PROSITE" id="PS50894">
    <property type="entry name" value="HPT"/>
    <property type="match status" value="1"/>
</dbReference>
<dbReference type="InterPro" id="IPR016032">
    <property type="entry name" value="Sig_transdc_resp-reg_C-effctor"/>
</dbReference>
<dbReference type="Gene3D" id="1.20.120.160">
    <property type="entry name" value="HPT domain"/>
    <property type="match status" value="1"/>
</dbReference>
<dbReference type="CDD" id="cd00383">
    <property type="entry name" value="trans_reg_C"/>
    <property type="match status" value="1"/>
</dbReference>
<dbReference type="Proteomes" id="UP001576776">
    <property type="component" value="Unassembled WGS sequence"/>
</dbReference>
<gene>
    <name evidence="8" type="ORF">ACE1B6_29565</name>
</gene>
<name>A0ABV4YKQ3_9CYAN</name>
<dbReference type="EMBL" id="JBHFNS010000094">
    <property type="protein sequence ID" value="MFB2939422.1"/>
    <property type="molecule type" value="Genomic_DNA"/>
</dbReference>
<dbReference type="PROSITE" id="PS51755">
    <property type="entry name" value="OMPR_PHOB"/>
    <property type="match status" value="1"/>
</dbReference>
<reference evidence="8 9" key="1">
    <citation type="submission" date="2024-09" db="EMBL/GenBank/DDBJ databases">
        <title>Floridaenema gen nov. (Aerosakkonemataceae, Aerosakkonematales ord. nov., Cyanobacteria) from benthic tropical and subtropical fresh waters, with the description of four new species.</title>
        <authorList>
            <person name="Moretto J.A."/>
            <person name="Berthold D.E."/>
            <person name="Lefler F.W."/>
            <person name="Huang I.-S."/>
            <person name="Laughinghouse H. IV."/>
        </authorList>
    </citation>
    <scope>NUCLEOTIDE SEQUENCE [LARGE SCALE GENOMIC DNA]</scope>
    <source>
        <strain evidence="8 9">BLCC-F154</strain>
    </source>
</reference>
<dbReference type="SMART" id="SM00448">
    <property type="entry name" value="REC"/>
    <property type="match status" value="2"/>
</dbReference>
<feature type="domain" description="Response regulatory" evidence="5">
    <location>
        <begin position="396"/>
        <end position="512"/>
    </location>
</feature>